<feature type="transmembrane region" description="Helical" evidence="6">
    <location>
        <begin position="103"/>
        <end position="122"/>
    </location>
</feature>
<organism evidence="8">
    <name type="scientific">uncultured bacterium fosmid pJB84D8</name>
    <dbReference type="NCBI Taxonomy" id="1478071"/>
    <lineage>
        <taxon>Bacteria</taxon>
        <taxon>environmental samples</taxon>
    </lineage>
</organism>
<dbReference type="EMBL" id="KF540243">
    <property type="protein sequence ID" value="AIF26701.1"/>
    <property type="molecule type" value="Genomic_DNA"/>
</dbReference>
<dbReference type="GO" id="GO:0017004">
    <property type="term" value="P:cytochrome complex assembly"/>
    <property type="evidence" value="ECO:0007669"/>
    <property type="project" value="UniProtKB-KW"/>
</dbReference>
<proteinExistence type="predicted"/>
<sequence length="617" mass="69402">MMYRMPKVCGVKGGWRNLGLYGMHIALLILLVGSLVGSEFRQEYNGFAAAEKPITYYAVDDSLNTSAVEVGEGYPYFTFYKGQVDMFGVQVDLYTATYDPFKFVPYVFSVLFLLSLVFHYVVRVRPRRNVATQASGLPKAPLALLLVTAGLFCSPSAYAYELTEEEIEYERNRPSQDLILVGETYRPYDSFARGVLDDFSGRVTYKCLPADACQGKMPAWKVVDEIRFNYNYVNDRRLFKVLRADVQHALNIPESDRYVSYNQLKKYRNELEVYASRKNDYPATLEIQRLLKNVQLYEAIQQDAFPMRVDELYETKASTEVFYNNANFALIAFILAFLGCILAAVNSIFKKRSLDIAANFMAAATTTTLTIAFALRFYIAARPPLSSLYEIVLLVALLLEAFEFGAFLFCRKRTFSLIIPVTLMAAVLLFFAKFILEPGDLFQPIPAVLNSGVFLTLHVFTIALGFAGMILSGVVAHVALFRPTEARNKLLFGTLIFGAGFSILGTLLGGVWADYAWGRFWGFDPKECGALFVCLWAMLALHLRGGRLVNERTFALMNCFNVIITFLCWFGVNLLGVGLHSYGFQTGTVMWLGGFVLADSLIIFALSRHSYLITRNS</sequence>
<feature type="transmembrane region" description="Helical" evidence="6">
    <location>
        <begin position="588"/>
        <end position="607"/>
    </location>
</feature>
<feature type="transmembrane region" description="Helical" evidence="6">
    <location>
        <begin position="142"/>
        <end position="160"/>
    </location>
</feature>
<dbReference type="Pfam" id="PF01578">
    <property type="entry name" value="Cytochrom_C_asm"/>
    <property type="match status" value="1"/>
</dbReference>
<evidence type="ECO:0000256" key="5">
    <source>
        <dbReference type="ARBA" id="ARBA00023136"/>
    </source>
</evidence>
<feature type="transmembrane region" description="Helical" evidence="6">
    <location>
        <begin position="356"/>
        <end position="379"/>
    </location>
</feature>
<accession>A0A0H3U867</accession>
<keyword evidence="5 6" id="KW-0472">Membrane</keyword>
<feature type="transmembrane region" description="Helical" evidence="6">
    <location>
        <begin position="328"/>
        <end position="349"/>
    </location>
</feature>
<dbReference type="InterPro" id="IPR045062">
    <property type="entry name" value="Cyt_c_biogenesis_CcsA/CcmC"/>
</dbReference>
<feature type="transmembrane region" description="Helical" evidence="6">
    <location>
        <begin position="20"/>
        <end position="37"/>
    </location>
</feature>
<dbReference type="GO" id="GO:0020037">
    <property type="term" value="F:heme binding"/>
    <property type="evidence" value="ECO:0007669"/>
    <property type="project" value="InterPro"/>
</dbReference>
<keyword evidence="4 6" id="KW-1133">Transmembrane helix</keyword>
<evidence type="ECO:0000256" key="3">
    <source>
        <dbReference type="ARBA" id="ARBA00022748"/>
    </source>
</evidence>
<dbReference type="GO" id="GO:0005886">
    <property type="term" value="C:plasma membrane"/>
    <property type="evidence" value="ECO:0007669"/>
    <property type="project" value="TreeGrafter"/>
</dbReference>
<evidence type="ECO:0000256" key="1">
    <source>
        <dbReference type="ARBA" id="ARBA00004141"/>
    </source>
</evidence>
<evidence type="ECO:0000256" key="2">
    <source>
        <dbReference type="ARBA" id="ARBA00022692"/>
    </source>
</evidence>
<feature type="transmembrane region" description="Helical" evidence="6">
    <location>
        <begin position="456"/>
        <end position="478"/>
    </location>
</feature>
<feature type="transmembrane region" description="Helical" evidence="6">
    <location>
        <begin position="558"/>
        <end position="582"/>
    </location>
</feature>
<evidence type="ECO:0000313" key="8">
    <source>
        <dbReference type="EMBL" id="AIF26701.1"/>
    </source>
</evidence>
<evidence type="ECO:0000259" key="7">
    <source>
        <dbReference type="Pfam" id="PF01578"/>
    </source>
</evidence>
<comment type="subcellular location">
    <subcellularLocation>
        <location evidence="1">Membrane</location>
        <topology evidence="1">Multi-pass membrane protein</topology>
    </subcellularLocation>
</comment>
<keyword evidence="2 6" id="KW-0812">Transmembrane</keyword>
<feature type="transmembrane region" description="Helical" evidence="6">
    <location>
        <begin position="417"/>
        <end position="436"/>
    </location>
</feature>
<keyword evidence="3" id="KW-0201">Cytochrome c-type biogenesis</keyword>
<evidence type="ECO:0000256" key="4">
    <source>
        <dbReference type="ARBA" id="ARBA00022989"/>
    </source>
</evidence>
<dbReference type="PANTHER" id="PTHR30071:SF1">
    <property type="entry name" value="CYTOCHROME B_B6 PROTEIN-RELATED"/>
    <property type="match status" value="1"/>
</dbReference>
<feature type="domain" description="Cytochrome c assembly protein" evidence="7">
    <location>
        <begin position="385"/>
        <end position="580"/>
    </location>
</feature>
<name>A0A0H3U867_9BACT</name>
<protein>
    <recommendedName>
        <fullName evidence="7">Cytochrome c assembly protein domain-containing protein</fullName>
    </recommendedName>
</protein>
<evidence type="ECO:0000256" key="6">
    <source>
        <dbReference type="SAM" id="Phobius"/>
    </source>
</evidence>
<feature type="transmembrane region" description="Helical" evidence="6">
    <location>
        <begin position="391"/>
        <end position="410"/>
    </location>
</feature>
<feature type="transmembrane region" description="Helical" evidence="6">
    <location>
        <begin position="529"/>
        <end position="546"/>
    </location>
</feature>
<reference evidence="8" key="1">
    <citation type="submission" date="2013-08" db="EMBL/GenBank/DDBJ databases">
        <title>Comparison of modified E. coli strains.</title>
        <authorList>
            <person name="Juergensen J."/>
            <person name="Bonge A."/>
            <person name="Streit W.R."/>
        </authorList>
    </citation>
    <scope>NUCLEOTIDE SEQUENCE</scope>
</reference>
<dbReference type="AlphaFoldDB" id="A0A0H3U867"/>
<dbReference type="PANTHER" id="PTHR30071">
    <property type="entry name" value="HEME EXPORTER PROTEIN C"/>
    <property type="match status" value="1"/>
</dbReference>
<dbReference type="InterPro" id="IPR002541">
    <property type="entry name" value="Cyt_c_assembly"/>
</dbReference>
<feature type="transmembrane region" description="Helical" evidence="6">
    <location>
        <begin position="490"/>
        <end position="509"/>
    </location>
</feature>